<dbReference type="PRINTS" id="PR00035">
    <property type="entry name" value="HTHGNTR"/>
</dbReference>
<dbReference type="InterPro" id="IPR000524">
    <property type="entry name" value="Tscrpt_reg_HTH_GntR"/>
</dbReference>
<dbReference type="GO" id="GO:0003677">
    <property type="term" value="F:DNA binding"/>
    <property type="evidence" value="ECO:0007669"/>
    <property type="project" value="UniProtKB-KW"/>
</dbReference>
<evidence type="ECO:0000259" key="4">
    <source>
        <dbReference type="PROSITE" id="PS50949"/>
    </source>
</evidence>
<dbReference type="SUPFAM" id="SSF46785">
    <property type="entry name" value="Winged helix' DNA-binding domain"/>
    <property type="match status" value="1"/>
</dbReference>
<proteinExistence type="predicted"/>
<protein>
    <submittedName>
        <fullName evidence="5">GntR family transcriptional regulator</fullName>
    </submittedName>
</protein>
<gene>
    <name evidence="5" type="ORF">ABEG18_05705</name>
</gene>
<dbReference type="Pfam" id="PF00392">
    <property type="entry name" value="GntR"/>
    <property type="match status" value="1"/>
</dbReference>
<evidence type="ECO:0000256" key="2">
    <source>
        <dbReference type="ARBA" id="ARBA00023125"/>
    </source>
</evidence>
<dbReference type="CDD" id="cd07377">
    <property type="entry name" value="WHTH_GntR"/>
    <property type="match status" value="1"/>
</dbReference>
<evidence type="ECO:0000256" key="3">
    <source>
        <dbReference type="ARBA" id="ARBA00023163"/>
    </source>
</evidence>
<dbReference type="Gene3D" id="1.10.10.10">
    <property type="entry name" value="Winged helix-like DNA-binding domain superfamily/Winged helix DNA-binding domain"/>
    <property type="match status" value="1"/>
</dbReference>
<dbReference type="SMART" id="SM00895">
    <property type="entry name" value="FCD"/>
    <property type="match status" value="1"/>
</dbReference>
<feature type="domain" description="HTH gntR-type" evidence="4">
    <location>
        <begin position="10"/>
        <end position="77"/>
    </location>
</feature>
<dbReference type="InterPro" id="IPR036388">
    <property type="entry name" value="WH-like_DNA-bd_sf"/>
</dbReference>
<dbReference type="SUPFAM" id="SSF48008">
    <property type="entry name" value="GntR ligand-binding domain-like"/>
    <property type="match status" value="1"/>
</dbReference>
<dbReference type="EMBL" id="CP157484">
    <property type="protein sequence ID" value="XBO40276.1"/>
    <property type="molecule type" value="Genomic_DNA"/>
</dbReference>
<keyword evidence="1" id="KW-0805">Transcription regulation</keyword>
<name>A0AAU7JIQ3_9HYPH</name>
<dbReference type="InterPro" id="IPR036390">
    <property type="entry name" value="WH_DNA-bd_sf"/>
</dbReference>
<dbReference type="Pfam" id="PF07729">
    <property type="entry name" value="FCD"/>
    <property type="match status" value="1"/>
</dbReference>
<reference evidence="5" key="1">
    <citation type="submission" date="2024-05" db="EMBL/GenBank/DDBJ databases">
        <authorList>
            <person name="Kim S."/>
            <person name="Heo J."/>
            <person name="Choi H."/>
            <person name="Choi Y."/>
            <person name="Kwon S.-W."/>
            <person name="Kim Y."/>
        </authorList>
    </citation>
    <scope>NUCLEOTIDE SEQUENCE</scope>
    <source>
        <strain evidence="5">KACC 23698</strain>
    </source>
</reference>
<dbReference type="InterPro" id="IPR008920">
    <property type="entry name" value="TF_FadR/GntR_C"/>
</dbReference>
<dbReference type="Gene3D" id="1.20.120.530">
    <property type="entry name" value="GntR ligand-binding domain-like"/>
    <property type="match status" value="1"/>
</dbReference>
<keyword evidence="2" id="KW-0238">DNA-binding</keyword>
<evidence type="ECO:0000256" key="1">
    <source>
        <dbReference type="ARBA" id="ARBA00023015"/>
    </source>
</evidence>
<dbReference type="GO" id="GO:0003700">
    <property type="term" value="F:DNA-binding transcription factor activity"/>
    <property type="evidence" value="ECO:0007669"/>
    <property type="project" value="InterPro"/>
</dbReference>
<dbReference type="PANTHER" id="PTHR43537:SF41">
    <property type="entry name" value="TRANSCRIPTIONAL REGULATORY PROTEIN"/>
    <property type="match status" value="1"/>
</dbReference>
<dbReference type="InterPro" id="IPR011711">
    <property type="entry name" value="GntR_C"/>
</dbReference>
<keyword evidence="3" id="KW-0804">Transcription</keyword>
<dbReference type="AlphaFoldDB" id="A0AAU7JIQ3"/>
<accession>A0AAU7JIQ3</accession>
<dbReference type="PANTHER" id="PTHR43537">
    <property type="entry name" value="TRANSCRIPTIONAL REGULATOR, GNTR FAMILY"/>
    <property type="match status" value="1"/>
</dbReference>
<dbReference type="RefSeq" id="WP_406857132.1">
    <property type="nucleotide sequence ID" value="NZ_CP157484.1"/>
</dbReference>
<evidence type="ECO:0000313" key="5">
    <source>
        <dbReference type="EMBL" id="XBO40276.1"/>
    </source>
</evidence>
<dbReference type="PROSITE" id="PS50949">
    <property type="entry name" value="HTH_GNTR"/>
    <property type="match status" value="1"/>
</dbReference>
<organism evidence="5">
    <name type="scientific">Alsobacter sp. KACC 23698</name>
    <dbReference type="NCBI Taxonomy" id="3149229"/>
    <lineage>
        <taxon>Bacteria</taxon>
        <taxon>Pseudomonadati</taxon>
        <taxon>Pseudomonadota</taxon>
        <taxon>Alphaproteobacteria</taxon>
        <taxon>Hyphomicrobiales</taxon>
        <taxon>Alsobacteraceae</taxon>
        <taxon>Alsobacter</taxon>
    </lineage>
</organism>
<dbReference type="SMART" id="SM00345">
    <property type="entry name" value="HTH_GNTR"/>
    <property type="match status" value="1"/>
</dbReference>
<sequence>MATFKKLERSTAAAQVLDALRERILSGAISGGEPLRQERLAEELGVSRVPVREALNQLEAEGLVRLVSHKGAVVTRLSVDELREAYEIRAQLETWLLRLSLPELAEPDFARADALLAELDGAAPEQWSDLNWAFHVTLYRPAQRPQAVALARKMYLNAYRHLPVPARVMGHRDQMQAEHRALLRLCRDRAVDDACRALAAHIADAATSLIAVLAAARQNENLRKQGSEA</sequence>